<dbReference type="CDD" id="cd15831">
    <property type="entry name" value="BTAD"/>
    <property type="match status" value="1"/>
</dbReference>
<evidence type="ECO:0000256" key="1">
    <source>
        <dbReference type="ARBA" id="ARBA00005820"/>
    </source>
</evidence>
<evidence type="ECO:0000313" key="7">
    <source>
        <dbReference type="Proteomes" id="UP000466345"/>
    </source>
</evidence>
<name>A0A7K0CCK9_9ACTN</name>
<comment type="caution">
    <text evidence="6">The sequence shown here is derived from an EMBL/GenBank/DDBJ whole genome shotgun (WGS) entry which is preliminary data.</text>
</comment>
<dbReference type="AlphaFoldDB" id="A0A7K0CCK9"/>
<dbReference type="InterPro" id="IPR001867">
    <property type="entry name" value="OmpR/PhoB-type_DNA-bd"/>
</dbReference>
<dbReference type="EMBL" id="WEGJ01000003">
    <property type="protein sequence ID" value="MQY11191.1"/>
    <property type="molecule type" value="Genomic_DNA"/>
</dbReference>
<evidence type="ECO:0000256" key="2">
    <source>
        <dbReference type="ARBA" id="ARBA00023012"/>
    </source>
</evidence>
<proteinExistence type="inferred from homology"/>
<dbReference type="Gene3D" id="1.10.10.10">
    <property type="entry name" value="Winged helix-like DNA-binding domain superfamily/Winged helix DNA-binding domain"/>
    <property type="match status" value="1"/>
</dbReference>
<dbReference type="Gene3D" id="1.25.40.10">
    <property type="entry name" value="Tetratricopeptide repeat domain"/>
    <property type="match status" value="2"/>
</dbReference>
<dbReference type="Gene3D" id="3.40.50.300">
    <property type="entry name" value="P-loop containing nucleotide triphosphate hydrolases"/>
    <property type="match status" value="1"/>
</dbReference>
<dbReference type="SUPFAM" id="SSF52540">
    <property type="entry name" value="P-loop containing nucleoside triphosphate hydrolases"/>
    <property type="match status" value="1"/>
</dbReference>
<dbReference type="GO" id="GO:0000160">
    <property type="term" value="P:phosphorelay signal transduction system"/>
    <property type="evidence" value="ECO:0007669"/>
    <property type="project" value="UniProtKB-KW"/>
</dbReference>
<dbReference type="PROSITE" id="PS51755">
    <property type="entry name" value="OMPR_PHOB"/>
    <property type="match status" value="1"/>
</dbReference>
<dbReference type="GO" id="GO:0006355">
    <property type="term" value="P:regulation of DNA-templated transcription"/>
    <property type="evidence" value="ECO:0007669"/>
    <property type="project" value="InterPro"/>
</dbReference>
<dbReference type="Pfam" id="PF03704">
    <property type="entry name" value="BTAD"/>
    <property type="match status" value="1"/>
</dbReference>
<dbReference type="PRINTS" id="PR00364">
    <property type="entry name" value="DISEASERSIST"/>
</dbReference>
<dbReference type="Pfam" id="PF13401">
    <property type="entry name" value="AAA_22"/>
    <property type="match status" value="1"/>
</dbReference>
<dbReference type="PANTHER" id="PTHR47691:SF3">
    <property type="entry name" value="HTH-TYPE TRANSCRIPTIONAL REGULATOR RV0890C-RELATED"/>
    <property type="match status" value="1"/>
</dbReference>
<evidence type="ECO:0000256" key="4">
    <source>
        <dbReference type="PROSITE-ProRule" id="PRU01091"/>
    </source>
</evidence>
<dbReference type="GO" id="GO:0003677">
    <property type="term" value="F:DNA binding"/>
    <property type="evidence" value="ECO:0007669"/>
    <property type="project" value="UniProtKB-UniRule"/>
</dbReference>
<evidence type="ECO:0000256" key="3">
    <source>
        <dbReference type="ARBA" id="ARBA00023125"/>
    </source>
</evidence>
<feature type="DNA-binding region" description="OmpR/PhoB-type" evidence="4">
    <location>
        <begin position="1"/>
        <end position="91"/>
    </location>
</feature>
<feature type="domain" description="OmpR/PhoB-type" evidence="5">
    <location>
        <begin position="1"/>
        <end position="91"/>
    </location>
</feature>
<dbReference type="SMART" id="SM00862">
    <property type="entry name" value="Trans_reg_C"/>
    <property type="match status" value="1"/>
</dbReference>
<dbReference type="InterPro" id="IPR049945">
    <property type="entry name" value="AAA_22"/>
</dbReference>
<dbReference type="SUPFAM" id="SSF48452">
    <property type="entry name" value="TPR-like"/>
    <property type="match status" value="2"/>
</dbReference>
<dbReference type="Pfam" id="PF00486">
    <property type="entry name" value="Trans_reg_C"/>
    <property type="match status" value="1"/>
</dbReference>
<organism evidence="6 7">
    <name type="scientific">Streptomyces smaragdinus</name>
    <dbReference type="NCBI Taxonomy" id="2585196"/>
    <lineage>
        <taxon>Bacteria</taxon>
        <taxon>Bacillati</taxon>
        <taxon>Actinomycetota</taxon>
        <taxon>Actinomycetes</taxon>
        <taxon>Kitasatosporales</taxon>
        <taxon>Streptomycetaceae</taxon>
        <taxon>Streptomyces</taxon>
    </lineage>
</organism>
<dbReference type="InterPro" id="IPR036388">
    <property type="entry name" value="WH-like_DNA-bd_sf"/>
</dbReference>
<dbReference type="InterPro" id="IPR058852">
    <property type="entry name" value="HTH_77"/>
</dbReference>
<dbReference type="InterPro" id="IPR027417">
    <property type="entry name" value="P-loop_NTPase"/>
</dbReference>
<dbReference type="Pfam" id="PF25872">
    <property type="entry name" value="HTH_77"/>
    <property type="match status" value="1"/>
</dbReference>
<dbReference type="InterPro" id="IPR016032">
    <property type="entry name" value="Sig_transdc_resp-reg_C-effctor"/>
</dbReference>
<dbReference type="RefSeq" id="WP_323377182.1">
    <property type="nucleotide sequence ID" value="NZ_WEGJ01000003.1"/>
</dbReference>
<protein>
    <recommendedName>
        <fullName evidence="5">OmpR/PhoB-type domain-containing protein</fullName>
    </recommendedName>
</protein>
<dbReference type="InterPro" id="IPR011990">
    <property type="entry name" value="TPR-like_helical_dom_sf"/>
</dbReference>
<accession>A0A7K0CCK9</accession>
<dbReference type="Proteomes" id="UP000466345">
    <property type="component" value="Unassembled WGS sequence"/>
</dbReference>
<evidence type="ECO:0000313" key="6">
    <source>
        <dbReference type="EMBL" id="MQY11191.1"/>
    </source>
</evidence>
<reference evidence="6 7" key="1">
    <citation type="submission" date="2019-10" db="EMBL/GenBank/DDBJ databases">
        <title>Streptomyces smaragdinus sp. nov. and Streptomyces fabii sp. nov., isolated from the gut of fungus growing-termite Macrotermes natalensis.</title>
        <authorList>
            <person name="Schwitalla J."/>
            <person name="Benndorf R."/>
            <person name="Martin K."/>
            <person name="De Beer W."/>
            <person name="Kaster A.-K."/>
            <person name="Vollmers J."/>
            <person name="Poulsen M."/>
            <person name="Beemelmanns C."/>
        </authorList>
    </citation>
    <scope>NUCLEOTIDE SEQUENCE [LARGE SCALE GENOMIC DNA]</scope>
    <source>
        <strain evidence="6 7">RB5</strain>
    </source>
</reference>
<sequence length="1073" mass="115560">MRYHLLGPARAVTDTGDPVPLGGPRLRALLTALALRPGRPRTAEALIDAVWAAGDPPADAPAALQALVGRLRRVLGADAITSAAGGYTLNAVPDDVDVHRFDALTAQAADALAAQDAGKAGELADDALALWRGPALADLPDRTAEAARLEARRLDARRTRAAAALALGRPGAVLAELAELTAAHPLDEPLRALHLRALRDAGRPAEALAAYEELRAEYADRLGTDPGAELRALHAELLRPQTPAPGKGNLRARLTSFIGREAELTALAADLRARRLVTLTGPGGAGKTRLAQEAADRARHPDGVWLAELAPVDDPDAVAPAVLSALGAREAVLRGTAADALRPTDPLERLVEHCAPRRLLLVLDNCEHLVEAAAALAERLLTACPGVTVLATSREPLAVPGEAVRPLAPLPDPAALRLLAERGAAARPGFTPDEDPEACAELCRRLDGLPLAVELAAARLRLLTPRQLVDRLDDRFRLLTSGARTLLPRQQTLRAVVDWSWDLLDDAERAVLARLSVFAGGCDLTAAEAVCAAPGDLPGLLGALVDKSLVVAEPVAGEMRYRLLETVREYARERLAADPADRTATARRHLTYYRELARAHDALLRGRRQLEALDTLEREHDNLRAALRHAVALPDEHEALSLAISLSWFWLMRDLQPEARIWAQAVSAMAPNPFDPPAGPAPDLEHGAGDLPPPYDDEVLLEARRAVRMMVLNTSDGDMTTLSSPEVRREMAGVLATYRPGQPQVCRHPGSSWIYAAMLTGDFGLVTDVIEEAVVTCRRLGWEWELAFALQLRARVFAERPGGQEQAARDSDESLVIFERLGDDWGGAEALSSRGEAHERQLDFAAAAADYREALKRAERLGALSQLPMMKARLGAVLVETGDTAEGERLLLVAVADSGRQGGESRHFCRIHLAAHYGRTGRTAEARELFEAVAVQLRGRGPAFFVHMAEGFLAWIDLLEGKYADALPRLRAAVVGTQDRLAELIAPHLAIIQLVFAGWTKAGLGDPLTGARLLGAYDALAEQRVGSRPLPVEREYRERAEREVRAALGDDAAYEREYDDGRALTLPEAAELI</sequence>
<evidence type="ECO:0000259" key="5">
    <source>
        <dbReference type="PROSITE" id="PS51755"/>
    </source>
</evidence>
<keyword evidence="7" id="KW-1185">Reference proteome</keyword>
<keyword evidence="3 4" id="KW-0238">DNA-binding</keyword>
<dbReference type="InterPro" id="IPR005158">
    <property type="entry name" value="BTAD"/>
</dbReference>
<gene>
    <name evidence="6" type="ORF">SRB5_13050</name>
</gene>
<dbReference type="SUPFAM" id="SSF46894">
    <property type="entry name" value="C-terminal effector domain of the bipartite response regulators"/>
    <property type="match status" value="1"/>
</dbReference>
<keyword evidence="2" id="KW-0902">Two-component regulatory system</keyword>
<dbReference type="SMART" id="SM01043">
    <property type="entry name" value="BTAD"/>
    <property type="match status" value="1"/>
</dbReference>
<dbReference type="PANTHER" id="PTHR47691">
    <property type="entry name" value="REGULATOR-RELATED"/>
    <property type="match status" value="1"/>
</dbReference>
<comment type="similarity">
    <text evidence="1">Belongs to the AfsR/DnrI/RedD regulatory family.</text>
</comment>